<accession>A0A9P8L9B2</accession>
<name>A0A9P8L9B2_9PEZI</name>
<evidence type="ECO:0000256" key="1">
    <source>
        <dbReference type="SAM" id="MobiDB-lite"/>
    </source>
</evidence>
<feature type="region of interest" description="Disordered" evidence="1">
    <location>
        <begin position="1"/>
        <end position="30"/>
    </location>
</feature>
<sequence>MSTPIDNNDASSTPLEDTTQRHPPPTPSIAAETRSMSVARIFELFRQHKKGLFWEVGSAWVEVPLLYEEYCELEQAMEKDDDIWGCVQGKIRYEYDYAARKMVIRYPNHHYYTFIREIINDITNQLMHVRSSDNEAAGVAKNVLLLGSVNMTEYQQEHYADASFRHTTFFNHIKRWVFRIVIEVSFPPKRKYLPYLAHDYIVKSKGNVDLVVGLDIDHWGSKKASVSMWRSRSTRRDGNGEEVWTCEQTLKNDYFRSEDGSAVEEGSLAFQLRDFVPPWTTDAYQIAGLDIPISIPYSKLAEYLDYAERKSAESEQWRERHGIPAARRPMM</sequence>
<evidence type="ECO:0000313" key="2">
    <source>
        <dbReference type="EMBL" id="KAH0556802.1"/>
    </source>
</evidence>
<dbReference type="Proteomes" id="UP000750711">
    <property type="component" value="Unassembled WGS sequence"/>
</dbReference>
<feature type="compositionally biased region" description="Polar residues" evidence="1">
    <location>
        <begin position="1"/>
        <end position="17"/>
    </location>
</feature>
<proteinExistence type="predicted"/>
<evidence type="ECO:0000313" key="3">
    <source>
        <dbReference type="Proteomes" id="UP000750711"/>
    </source>
</evidence>
<gene>
    <name evidence="2" type="ORF">GP486_005411</name>
</gene>
<comment type="caution">
    <text evidence="2">The sequence shown here is derived from an EMBL/GenBank/DDBJ whole genome shotgun (WGS) entry which is preliminary data.</text>
</comment>
<dbReference type="EMBL" id="JAGHQM010001007">
    <property type="protein sequence ID" value="KAH0556802.1"/>
    <property type="molecule type" value="Genomic_DNA"/>
</dbReference>
<dbReference type="AlphaFoldDB" id="A0A9P8L9B2"/>
<organism evidence="2 3">
    <name type="scientific">Trichoglossum hirsutum</name>
    <dbReference type="NCBI Taxonomy" id="265104"/>
    <lineage>
        <taxon>Eukaryota</taxon>
        <taxon>Fungi</taxon>
        <taxon>Dikarya</taxon>
        <taxon>Ascomycota</taxon>
        <taxon>Pezizomycotina</taxon>
        <taxon>Geoglossomycetes</taxon>
        <taxon>Geoglossales</taxon>
        <taxon>Geoglossaceae</taxon>
        <taxon>Trichoglossum</taxon>
    </lineage>
</organism>
<reference evidence="2" key="1">
    <citation type="submission" date="2021-03" db="EMBL/GenBank/DDBJ databases">
        <title>Comparative genomics and phylogenomic investigation of the class Geoglossomycetes provide insights into ecological specialization and systematics.</title>
        <authorList>
            <person name="Melie T."/>
            <person name="Pirro S."/>
            <person name="Miller A.N."/>
            <person name="Quandt A."/>
        </authorList>
    </citation>
    <scope>NUCLEOTIDE SEQUENCE</scope>
    <source>
        <strain evidence="2">CAQ_001_2017</strain>
    </source>
</reference>
<protein>
    <submittedName>
        <fullName evidence="2">Uncharacterized protein</fullName>
    </submittedName>
</protein>
<keyword evidence="3" id="KW-1185">Reference proteome</keyword>